<dbReference type="EMBL" id="ABEU02000002">
    <property type="status" value="NOT_ANNOTATED_CDS"/>
    <property type="molecule type" value="Genomic_DNA"/>
</dbReference>
<keyword evidence="8" id="KW-0239">DNA-directed DNA polymerase</keyword>
<evidence type="ECO:0000256" key="2">
    <source>
        <dbReference type="ARBA" id="ARBA00022723"/>
    </source>
</evidence>
<evidence type="ECO:0000259" key="10">
    <source>
        <dbReference type="Pfam" id="PF13976"/>
    </source>
</evidence>
<reference evidence="11" key="3">
    <citation type="submission" date="2020-12" db="UniProtKB">
        <authorList>
            <consortium name="EnsemblPlants"/>
        </authorList>
    </citation>
    <scope>IDENTIFICATION</scope>
</reference>
<evidence type="ECO:0000256" key="6">
    <source>
        <dbReference type="ARBA" id="ARBA00022908"/>
    </source>
</evidence>
<evidence type="ECO:0000256" key="9">
    <source>
        <dbReference type="ARBA" id="ARBA00023172"/>
    </source>
</evidence>
<evidence type="ECO:0000313" key="12">
    <source>
        <dbReference type="Proteomes" id="UP000006727"/>
    </source>
</evidence>
<dbReference type="Gramene" id="Pp3c2_37320V3.1">
    <property type="protein sequence ID" value="Pp3c2_37320V3.1"/>
    <property type="gene ID" value="Pp3c2_37320"/>
</dbReference>
<dbReference type="GO" id="GO:0003964">
    <property type="term" value="F:RNA-directed DNA polymerase activity"/>
    <property type="evidence" value="ECO:0007669"/>
    <property type="project" value="UniProtKB-KW"/>
</dbReference>
<keyword evidence="7" id="KW-0695">RNA-directed DNA polymerase</keyword>
<evidence type="ECO:0000256" key="4">
    <source>
        <dbReference type="ARBA" id="ARBA00022801"/>
    </source>
</evidence>
<evidence type="ECO:0000256" key="7">
    <source>
        <dbReference type="ARBA" id="ARBA00022918"/>
    </source>
</evidence>
<keyword evidence="3" id="KW-0255">Endonuclease</keyword>
<sequence>MHLSSFTEIKAECNSHSLWKMLKSLMVSTNQSRKNDLLNQLFNTRLSPEGSMKEYVQSLMTQQRPLTLHELESFLLGEESCLPIEESNRHSEVALAVRSSCHPINGNYVFAFRVHCGAHNQWTRNLINSVSAEPSSRSTIFTQQNLKTSLDELKFWHLRLGHKHHNKLSSLSTSRIIIGLPCLPKTALTCDSCLLGKQHRLKFPKLSYTRASRLLQLIHADLCGPFCTSTSTGAKYFALYVDDYSRHMWTYLLNFKNTVEKQLGLYISCLCSDRGGEFTSLPFNRFCQHHEITRQLTQAGTPQYNGVAKRPTYQNFYRELLHTACYVQDRIPSKSTPLSSPHELLFEKKPDLTYLPTI</sequence>
<dbReference type="InterPro" id="IPR036397">
    <property type="entry name" value="RNaseH_sf"/>
</dbReference>
<keyword evidence="2" id="KW-0479">Metal-binding</keyword>
<keyword evidence="8" id="KW-0808">Transferase</keyword>
<accession>A0A7I4D460</accession>
<organism evidence="11 12">
    <name type="scientific">Physcomitrium patens</name>
    <name type="common">Spreading-leaved earth moss</name>
    <name type="synonym">Physcomitrella patens</name>
    <dbReference type="NCBI Taxonomy" id="3218"/>
    <lineage>
        <taxon>Eukaryota</taxon>
        <taxon>Viridiplantae</taxon>
        <taxon>Streptophyta</taxon>
        <taxon>Embryophyta</taxon>
        <taxon>Bryophyta</taxon>
        <taxon>Bryophytina</taxon>
        <taxon>Bryopsida</taxon>
        <taxon>Funariidae</taxon>
        <taxon>Funariales</taxon>
        <taxon>Funariaceae</taxon>
        <taxon>Physcomitrium</taxon>
    </lineage>
</organism>
<feature type="domain" description="GAG-pre-integrase" evidence="10">
    <location>
        <begin position="145"/>
        <end position="198"/>
    </location>
</feature>
<dbReference type="GO" id="GO:0006310">
    <property type="term" value="P:DNA recombination"/>
    <property type="evidence" value="ECO:0007669"/>
    <property type="project" value="UniProtKB-KW"/>
</dbReference>
<reference evidence="11 12" key="2">
    <citation type="journal article" date="2018" name="Plant J.">
        <title>The Physcomitrella patens chromosome-scale assembly reveals moss genome structure and evolution.</title>
        <authorList>
            <person name="Lang D."/>
            <person name="Ullrich K.K."/>
            <person name="Murat F."/>
            <person name="Fuchs J."/>
            <person name="Jenkins J."/>
            <person name="Haas F.B."/>
            <person name="Piednoel M."/>
            <person name="Gundlach H."/>
            <person name="Van Bel M."/>
            <person name="Meyberg R."/>
            <person name="Vives C."/>
            <person name="Morata J."/>
            <person name="Symeonidi A."/>
            <person name="Hiss M."/>
            <person name="Muchero W."/>
            <person name="Kamisugi Y."/>
            <person name="Saleh O."/>
            <person name="Blanc G."/>
            <person name="Decker E.L."/>
            <person name="van Gessel N."/>
            <person name="Grimwood J."/>
            <person name="Hayes R.D."/>
            <person name="Graham S.W."/>
            <person name="Gunter L.E."/>
            <person name="McDaniel S.F."/>
            <person name="Hoernstein S.N.W."/>
            <person name="Larsson A."/>
            <person name="Li F.W."/>
            <person name="Perroud P.F."/>
            <person name="Phillips J."/>
            <person name="Ranjan P."/>
            <person name="Rokshar D.S."/>
            <person name="Rothfels C.J."/>
            <person name="Schneider L."/>
            <person name="Shu S."/>
            <person name="Stevenson D.W."/>
            <person name="Thummler F."/>
            <person name="Tillich M."/>
            <person name="Villarreal Aguilar J.C."/>
            <person name="Widiez T."/>
            <person name="Wong G.K."/>
            <person name="Wymore A."/>
            <person name="Zhang Y."/>
            <person name="Zimmer A.D."/>
            <person name="Quatrano R.S."/>
            <person name="Mayer K.F.X."/>
            <person name="Goodstein D."/>
            <person name="Casacuberta J.M."/>
            <person name="Vandepoele K."/>
            <person name="Reski R."/>
            <person name="Cuming A.C."/>
            <person name="Tuskan G.A."/>
            <person name="Maumus F."/>
            <person name="Salse J."/>
            <person name="Schmutz J."/>
            <person name="Rensing S.A."/>
        </authorList>
    </citation>
    <scope>NUCLEOTIDE SEQUENCE [LARGE SCALE GENOMIC DNA]</scope>
    <source>
        <strain evidence="11 12">cv. Gransden 2004</strain>
    </source>
</reference>
<dbReference type="GO" id="GO:0003887">
    <property type="term" value="F:DNA-directed DNA polymerase activity"/>
    <property type="evidence" value="ECO:0007669"/>
    <property type="project" value="UniProtKB-KW"/>
</dbReference>
<evidence type="ECO:0000256" key="8">
    <source>
        <dbReference type="ARBA" id="ARBA00022932"/>
    </source>
</evidence>
<dbReference type="InterPro" id="IPR039537">
    <property type="entry name" value="Retrotran_Ty1/copia-like"/>
</dbReference>
<evidence type="ECO:0000256" key="3">
    <source>
        <dbReference type="ARBA" id="ARBA00022759"/>
    </source>
</evidence>
<keyword evidence="5" id="KW-0460">Magnesium</keyword>
<dbReference type="GO" id="GO:0046872">
    <property type="term" value="F:metal ion binding"/>
    <property type="evidence" value="ECO:0007669"/>
    <property type="project" value="UniProtKB-KW"/>
</dbReference>
<protein>
    <recommendedName>
        <fullName evidence="10">GAG-pre-integrase domain-containing protein</fullName>
    </recommendedName>
</protein>
<dbReference type="GO" id="GO:0004519">
    <property type="term" value="F:endonuclease activity"/>
    <property type="evidence" value="ECO:0007669"/>
    <property type="project" value="UniProtKB-KW"/>
</dbReference>
<reference evidence="11 12" key="1">
    <citation type="journal article" date="2008" name="Science">
        <title>The Physcomitrella genome reveals evolutionary insights into the conquest of land by plants.</title>
        <authorList>
            <person name="Rensing S."/>
            <person name="Lang D."/>
            <person name="Zimmer A."/>
            <person name="Terry A."/>
            <person name="Salamov A."/>
            <person name="Shapiro H."/>
            <person name="Nishiyama T."/>
            <person name="Perroud P.-F."/>
            <person name="Lindquist E."/>
            <person name="Kamisugi Y."/>
            <person name="Tanahashi T."/>
            <person name="Sakakibara K."/>
            <person name="Fujita T."/>
            <person name="Oishi K."/>
            <person name="Shin-I T."/>
            <person name="Kuroki Y."/>
            <person name="Toyoda A."/>
            <person name="Suzuki Y."/>
            <person name="Hashimoto A."/>
            <person name="Yamaguchi K."/>
            <person name="Sugano A."/>
            <person name="Kohara Y."/>
            <person name="Fujiyama A."/>
            <person name="Anterola A."/>
            <person name="Aoki S."/>
            <person name="Ashton N."/>
            <person name="Barbazuk W.B."/>
            <person name="Barker E."/>
            <person name="Bennetzen J."/>
            <person name="Bezanilla M."/>
            <person name="Blankenship R."/>
            <person name="Cho S.H."/>
            <person name="Dutcher S."/>
            <person name="Estelle M."/>
            <person name="Fawcett J.A."/>
            <person name="Gundlach H."/>
            <person name="Hanada K."/>
            <person name="Heyl A."/>
            <person name="Hicks K.A."/>
            <person name="Hugh J."/>
            <person name="Lohr M."/>
            <person name="Mayer K."/>
            <person name="Melkozernov A."/>
            <person name="Murata T."/>
            <person name="Nelson D."/>
            <person name="Pils B."/>
            <person name="Prigge M."/>
            <person name="Reiss B."/>
            <person name="Renner T."/>
            <person name="Rombauts S."/>
            <person name="Rushton P."/>
            <person name="Sanderfoot A."/>
            <person name="Schween G."/>
            <person name="Shiu S.-H."/>
            <person name="Stueber K."/>
            <person name="Theodoulou F.L."/>
            <person name="Tu H."/>
            <person name="Van de Peer Y."/>
            <person name="Verrier P.J."/>
            <person name="Waters E."/>
            <person name="Wood A."/>
            <person name="Yang L."/>
            <person name="Cove D."/>
            <person name="Cuming A."/>
            <person name="Hasebe M."/>
            <person name="Lucas S."/>
            <person name="Mishler D.B."/>
            <person name="Reski R."/>
            <person name="Grigoriev I."/>
            <person name="Quatrano R.S."/>
            <person name="Boore J.L."/>
        </authorList>
    </citation>
    <scope>NUCLEOTIDE SEQUENCE [LARGE SCALE GENOMIC DNA]</scope>
    <source>
        <strain evidence="11 12">cv. Gransden 2004</strain>
    </source>
</reference>
<proteinExistence type="predicted"/>
<evidence type="ECO:0000313" key="11">
    <source>
        <dbReference type="EnsemblPlants" id="Pp3c2_37320V3.1"/>
    </source>
</evidence>
<keyword evidence="8" id="KW-0548">Nucleotidyltransferase</keyword>
<dbReference type="Pfam" id="PF13976">
    <property type="entry name" value="gag_pre-integrs"/>
    <property type="match status" value="1"/>
</dbReference>
<dbReference type="Gene3D" id="3.30.420.10">
    <property type="entry name" value="Ribonuclease H-like superfamily/Ribonuclease H"/>
    <property type="match status" value="1"/>
</dbReference>
<dbReference type="InParanoid" id="A0A7I4D460"/>
<dbReference type="SUPFAM" id="SSF53098">
    <property type="entry name" value="Ribonuclease H-like"/>
    <property type="match status" value="1"/>
</dbReference>
<dbReference type="GO" id="GO:0016787">
    <property type="term" value="F:hydrolase activity"/>
    <property type="evidence" value="ECO:0007669"/>
    <property type="project" value="UniProtKB-KW"/>
</dbReference>
<dbReference type="InterPro" id="IPR012337">
    <property type="entry name" value="RNaseH-like_sf"/>
</dbReference>
<dbReference type="GO" id="GO:0003676">
    <property type="term" value="F:nucleic acid binding"/>
    <property type="evidence" value="ECO:0007669"/>
    <property type="project" value="InterPro"/>
</dbReference>
<keyword evidence="1" id="KW-0540">Nuclease</keyword>
<dbReference type="InterPro" id="IPR025724">
    <property type="entry name" value="GAG-pre-integrase_dom"/>
</dbReference>
<dbReference type="AlphaFoldDB" id="A0A7I4D460"/>
<dbReference type="PANTHER" id="PTHR42648:SF11">
    <property type="entry name" value="TRANSPOSON TY4-P GAG-POL POLYPROTEIN"/>
    <property type="match status" value="1"/>
</dbReference>
<dbReference type="EnsemblPlants" id="Pp3c2_37320V3.1">
    <property type="protein sequence ID" value="Pp3c2_37320V3.1"/>
    <property type="gene ID" value="Pp3c2_37320"/>
</dbReference>
<dbReference type="Proteomes" id="UP000006727">
    <property type="component" value="Chromosome 2"/>
</dbReference>
<name>A0A7I4D460_PHYPA</name>
<keyword evidence="6" id="KW-0229">DNA integration</keyword>
<dbReference type="PANTHER" id="PTHR42648">
    <property type="entry name" value="TRANSPOSASE, PUTATIVE-RELATED"/>
    <property type="match status" value="1"/>
</dbReference>
<evidence type="ECO:0000256" key="5">
    <source>
        <dbReference type="ARBA" id="ARBA00022842"/>
    </source>
</evidence>
<dbReference type="GO" id="GO:0015074">
    <property type="term" value="P:DNA integration"/>
    <property type="evidence" value="ECO:0007669"/>
    <property type="project" value="UniProtKB-KW"/>
</dbReference>
<evidence type="ECO:0000256" key="1">
    <source>
        <dbReference type="ARBA" id="ARBA00022722"/>
    </source>
</evidence>
<keyword evidence="12" id="KW-1185">Reference proteome</keyword>
<keyword evidence="4" id="KW-0378">Hydrolase</keyword>
<keyword evidence="9" id="KW-0233">DNA recombination</keyword>